<dbReference type="PANTHER" id="PTHR30522">
    <property type="entry name" value="NUCLEOSIDE TRIPHOSPHATE PYROPHOSPHOHYDROLASE"/>
    <property type="match status" value="1"/>
</dbReference>
<dbReference type="GO" id="GO:0046076">
    <property type="term" value="P:dTTP catabolic process"/>
    <property type="evidence" value="ECO:0007669"/>
    <property type="project" value="TreeGrafter"/>
</dbReference>
<keyword evidence="2" id="KW-0378">Hydrolase</keyword>
<evidence type="ECO:0000259" key="1">
    <source>
        <dbReference type="Pfam" id="PF03819"/>
    </source>
</evidence>
<dbReference type="SUPFAM" id="SSF101386">
    <property type="entry name" value="all-alpha NTP pyrophosphatases"/>
    <property type="match status" value="1"/>
</dbReference>
<comment type="caution">
    <text evidence="2">The sequence shown here is derived from an EMBL/GenBank/DDBJ whole genome shotgun (WGS) entry which is preliminary data.</text>
</comment>
<dbReference type="InterPro" id="IPR048015">
    <property type="entry name" value="NTP-PPase_MazG-like_N"/>
</dbReference>
<dbReference type="GO" id="GO:0006950">
    <property type="term" value="P:response to stress"/>
    <property type="evidence" value="ECO:0007669"/>
    <property type="project" value="UniProtKB-ARBA"/>
</dbReference>
<keyword evidence="3" id="KW-1185">Reference proteome</keyword>
<dbReference type="EMBL" id="REFW01000001">
    <property type="protein sequence ID" value="RMB62186.1"/>
    <property type="molecule type" value="Genomic_DNA"/>
</dbReference>
<organism evidence="2 3">
    <name type="scientific">Tessaracoccus antarcticus</name>
    <dbReference type="NCBI Taxonomy" id="2479848"/>
    <lineage>
        <taxon>Bacteria</taxon>
        <taxon>Bacillati</taxon>
        <taxon>Actinomycetota</taxon>
        <taxon>Actinomycetes</taxon>
        <taxon>Propionibacteriales</taxon>
        <taxon>Propionibacteriaceae</taxon>
        <taxon>Tessaracoccus</taxon>
    </lineage>
</organism>
<dbReference type="Pfam" id="PF03819">
    <property type="entry name" value="MazG"/>
    <property type="match status" value="1"/>
</dbReference>
<dbReference type="GO" id="GO:0046047">
    <property type="term" value="P:TTP catabolic process"/>
    <property type="evidence" value="ECO:0007669"/>
    <property type="project" value="TreeGrafter"/>
</dbReference>
<accession>A0A3M0GXT2</accession>
<dbReference type="InterPro" id="IPR011551">
    <property type="entry name" value="NTP_PyrPHydrolase_MazG"/>
</dbReference>
<evidence type="ECO:0000313" key="3">
    <source>
        <dbReference type="Proteomes" id="UP000275256"/>
    </source>
</evidence>
<dbReference type="CDD" id="cd11528">
    <property type="entry name" value="NTP-PPase_MazG_Nterm"/>
    <property type="match status" value="1"/>
</dbReference>
<dbReference type="InterPro" id="IPR004518">
    <property type="entry name" value="MazG-like_dom"/>
</dbReference>
<feature type="domain" description="NTP pyrophosphohydrolase MazG-like" evidence="1">
    <location>
        <begin position="25"/>
        <end position="98"/>
    </location>
</feature>
<dbReference type="AlphaFoldDB" id="A0A3M0GXT2"/>
<protein>
    <submittedName>
        <fullName evidence="2">Nucleoside triphosphate pyrophosphohydrolase</fullName>
    </submittedName>
</protein>
<evidence type="ECO:0000313" key="2">
    <source>
        <dbReference type="EMBL" id="RMB62186.1"/>
    </source>
</evidence>
<dbReference type="RefSeq" id="WP_121900736.1">
    <property type="nucleotide sequence ID" value="NZ_REFW01000001.1"/>
</dbReference>
<proteinExistence type="predicted"/>
<dbReference type="GO" id="GO:0046052">
    <property type="term" value="P:UTP catabolic process"/>
    <property type="evidence" value="ECO:0007669"/>
    <property type="project" value="TreeGrafter"/>
</dbReference>
<dbReference type="OrthoDB" id="9808939at2"/>
<dbReference type="GO" id="GO:0047429">
    <property type="term" value="F:nucleoside triphosphate diphosphatase activity"/>
    <property type="evidence" value="ECO:0007669"/>
    <property type="project" value="TreeGrafter"/>
</dbReference>
<dbReference type="Gene3D" id="1.10.287.1080">
    <property type="entry name" value="MazG-like"/>
    <property type="match status" value="1"/>
</dbReference>
<dbReference type="FunFam" id="1.10.287.1080:FF:000001">
    <property type="entry name" value="Nucleoside triphosphate pyrophosphohydrolase"/>
    <property type="match status" value="1"/>
</dbReference>
<dbReference type="GO" id="GO:0046081">
    <property type="term" value="P:dUTP catabolic process"/>
    <property type="evidence" value="ECO:0007669"/>
    <property type="project" value="TreeGrafter"/>
</dbReference>
<gene>
    <name evidence="2" type="ORF">EAX62_06370</name>
</gene>
<name>A0A3M0GXT2_9ACTN</name>
<dbReference type="Proteomes" id="UP000275256">
    <property type="component" value="Unassembled WGS sequence"/>
</dbReference>
<reference evidence="2 3" key="1">
    <citation type="submission" date="2018-10" db="EMBL/GenBank/DDBJ databases">
        <title>Tessaracoccus antarcticuss sp. nov., isolated from sediment.</title>
        <authorList>
            <person name="Zhou L.Y."/>
            <person name="Du Z.J."/>
        </authorList>
    </citation>
    <scope>NUCLEOTIDE SEQUENCE [LARGE SCALE GENOMIC DNA]</scope>
    <source>
        <strain evidence="2 3">JDX10</strain>
    </source>
</reference>
<dbReference type="GO" id="GO:0046061">
    <property type="term" value="P:dATP catabolic process"/>
    <property type="evidence" value="ECO:0007669"/>
    <property type="project" value="TreeGrafter"/>
</dbReference>
<dbReference type="PANTHER" id="PTHR30522:SF0">
    <property type="entry name" value="NUCLEOSIDE TRIPHOSPHATE PYROPHOSPHOHYDROLASE"/>
    <property type="match status" value="1"/>
</dbReference>
<sequence length="206" mass="22656">MASELERLRDVTAELRLRCPWDARQTHASLLTHLVEETCEVVDAVESGDDDELCEELGDLLLQVYFHARIAEDEGRFALDDVARGVSDKLVRRHPHVFAGEEAPDDIRVSWEARKRVEKGRTSSLQGIAQSMSSVARAQKVISRTRSHGVPVALPEEPVTADEVGREVMNLVARAQASGVDADAAIRGALRTLEADITAAEEASRH</sequence>
<dbReference type="GO" id="GO:0006203">
    <property type="term" value="P:dGTP catabolic process"/>
    <property type="evidence" value="ECO:0007669"/>
    <property type="project" value="TreeGrafter"/>
</dbReference>